<dbReference type="Gene3D" id="1.25.40.390">
    <property type="match status" value="1"/>
</dbReference>
<feature type="domain" description="RagB/SusD" evidence="6">
    <location>
        <begin position="350"/>
        <end position="490"/>
    </location>
</feature>
<sequence length="490" mass="54849">MKKQLRLLYITLLGVIIASCTNNLELEPTSVISNASFWKTQDDAAGGIYGMYVNLRTQASKNLFLWGEARSETVGAGVQGLDGRDLFYLNQLDATNSGPDWQGMYTVIHHANLILKYVPGISFTSEVTKNNILAQAYAMRAYVYFCMVRTWGELPLVTEPTENFNPASVQRERSSVANVFTLIKSDIDKGMALFPNNTFPTGRNVWSKPALNALKGDVYLWTAKKLAGGTTDLNTALEALNLVKSSDVALLSNYNDVFDYTTKGNKEILFAINFKRNEVTDNDYANMYFPPAYVPNDINSDVATALGVAAGQNFWAPTATFRSQFTDDDQRKNGTFREIYTASSGVSKFYGAFAVKFNGMVELGTRYFLDDYIVYRYADILLMIAEVKNALGQDPTPEIMQVRTRAYGSKVSAHLFTNGSQAQNDEVILQERLLELGLEGKRWWDLVRFNKAFDKVASLKDRTGKDYLLLFPISANTLSLENKIRQNPGY</sequence>
<keyword evidence="5" id="KW-0998">Cell outer membrane</keyword>
<evidence type="ECO:0000256" key="3">
    <source>
        <dbReference type="ARBA" id="ARBA00022729"/>
    </source>
</evidence>
<dbReference type="OrthoDB" id="5694214at2"/>
<evidence type="ECO:0000256" key="2">
    <source>
        <dbReference type="ARBA" id="ARBA00006275"/>
    </source>
</evidence>
<organism evidence="8 9">
    <name type="scientific">Spirosoma telluris</name>
    <dbReference type="NCBI Taxonomy" id="2183553"/>
    <lineage>
        <taxon>Bacteria</taxon>
        <taxon>Pseudomonadati</taxon>
        <taxon>Bacteroidota</taxon>
        <taxon>Cytophagia</taxon>
        <taxon>Cytophagales</taxon>
        <taxon>Cytophagaceae</taxon>
        <taxon>Spirosoma</taxon>
    </lineage>
</organism>
<keyword evidence="4" id="KW-0472">Membrane</keyword>
<protein>
    <submittedName>
        <fullName evidence="8">RagB/SusD family nutrient uptake outer membrane protein</fullName>
    </submittedName>
</protein>
<evidence type="ECO:0000256" key="4">
    <source>
        <dbReference type="ARBA" id="ARBA00023136"/>
    </source>
</evidence>
<accession>A0A327NLT9</accession>
<evidence type="ECO:0000256" key="1">
    <source>
        <dbReference type="ARBA" id="ARBA00004442"/>
    </source>
</evidence>
<dbReference type="EMBL" id="QLII01000001">
    <property type="protein sequence ID" value="RAI75339.1"/>
    <property type="molecule type" value="Genomic_DNA"/>
</dbReference>
<dbReference type="InterPro" id="IPR012944">
    <property type="entry name" value="SusD_RagB_dom"/>
</dbReference>
<keyword evidence="9" id="KW-1185">Reference proteome</keyword>
<evidence type="ECO:0000259" key="7">
    <source>
        <dbReference type="Pfam" id="PF14322"/>
    </source>
</evidence>
<evidence type="ECO:0000259" key="6">
    <source>
        <dbReference type="Pfam" id="PF07980"/>
    </source>
</evidence>
<evidence type="ECO:0000313" key="9">
    <source>
        <dbReference type="Proteomes" id="UP000249016"/>
    </source>
</evidence>
<dbReference type="Pfam" id="PF07980">
    <property type="entry name" value="SusD_RagB"/>
    <property type="match status" value="1"/>
</dbReference>
<name>A0A327NLT9_9BACT</name>
<dbReference type="InterPro" id="IPR011990">
    <property type="entry name" value="TPR-like_helical_dom_sf"/>
</dbReference>
<evidence type="ECO:0000256" key="5">
    <source>
        <dbReference type="ARBA" id="ARBA00023237"/>
    </source>
</evidence>
<feature type="domain" description="SusD-like N-terminal" evidence="7">
    <location>
        <begin position="96"/>
        <end position="213"/>
    </location>
</feature>
<comment type="subcellular location">
    <subcellularLocation>
        <location evidence="1">Cell outer membrane</location>
    </subcellularLocation>
</comment>
<dbReference type="InterPro" id="IPR033985">
    <property type="entry name" value="SusD-like_N"/>
</dbReference>
<reference evidence="8 9" key="1">
    <citation type="submission" date="2018-06" db="EMBL/GenBank/DDBJ databases">
        <title>Spirosoma sp. HMF3257 Genome sequencing and assembly.</title>
        <authorList>
            <person name="Kang H."/>
            <person name="Cha I."/>
            <person name="Kim H."/>
            <person name="Kang J."/>
            <person name="Joh K."/>
        </authorList>
    </citation>
    <scope>NUCLEOTIDE SEQUENCE [LARGE SCALE GENOMIC DNA]</scope>
    <source>
        <strain evidence="8 9">HMF3257</strain>
    </source>
</reference>
<dbReference type="SUPFAM" id="SSF48452">
    <property type="entry name" value="TPR-like"/>
    <property type="match status" value="1"/>
</dbReference>
<proteinExistence type="inferred from homology"/>
<dbReference type="RefSeq" id="WP_111343648.1">
    <property type="nucleotide sequence ID" value="NZ_QLII01000001.1"/>
</dbReference>
<dbReference type="Pfam" id="PF14322">
    <property type="entry name" value="SusD-like_3"/>
    <property type="match status" value="1"/>
</dbReference>
<dbReference type="PROSITE" id="PS51257">
    <property type="entry name" value="PROKAR_LIPOPROTEIN"/>
    <property type="match status" value="1"/>
</dbReference>
<dbReference type="GO" id="GO:0009279">
    <property type="term" value="C:cell outer membrane"/>
    <property type="evidence" value="ECO:0007669"/>
    <property type="project" value="UniProtKB-SubCell"/>
</dbReference>
<gene>
    <name evidence="8" type="ORF">HMF3257_16215</name>
</gene>
<dbReference type="AlphaFoldDB" id="A0A327NLT9"/>
<dbReference type="Proteomes" id="UP000249016">
    <property type="component" value="Unassembled WGS sequence"/>
</dbReference>
<keyword evidence="3" id="KW-0732">Signal</keyword>
<comment type="caution">
    <text evidence="8">The sequence shown here is derived from an EMBL/GenBank/DDBJ whole genome shotgun (WGS) entry which is preliminary data.</text>
</comment>
<dbReference type="CDD" id="cd08977">
    <property type="entry name" value="SusD"/>
    <property type="match status" value="1"/>
</dbReference>
<comment type="similarity">
    <text evidence="2">Belongs to the SusD family.</text>
</comment>
<evidence type="ECO:0000313" key="8">
    <source>
        <dbReference type="EMBL" id="RAI75339.1"/>
    </source>
</evidence>